<sequence>MPSLIPPPPGPFLSDAYYQTGTADPRLRHDPGAGAWRSKPATAGTVAQLAAIRSILGVPTMVYPGTNATKHMEHYLNNTGRDYVIDLEDMIASVPTAKRAMIAEFRQAQNFITALPNGTHYFTSRAGESAYNYKGESADWFFAIGGYTYWGKGVAKVSAGTRGRLFEVDFEYHVYDRYNWDGGKKVTIGGIEVTDEFMGEFHRQGLAKEFDCHGKIARRFTWEGAATPGEQAILKKPGR</sequence>
<accession>A0A7W6NWH8</accession>
<dbReference type="RefSeq" id="WP_183997554.1">
    <property type="nucleotide sequence ID" value="NZ_JACIEH010000002.1"/>
</dbReference>
<keyword evidence="2" id="KW-1185">Reference proteome</keyword>
<evidence type="ECO:0000313" key="1">
    <source>
        <dbReference type="EMBL" id="MBB4098617.1"/>
    </source>
</evidence>
<name>A0A7W6NWH8_9SPHN</name>
<dbReference type="AlphaFoldDB" id="A0A7W6NWH8"/>
<reference evidence="1 2" key="1">
    <citation type="submission" date="2020-08" db="EMBL/GenBank/DDBJ databases">
        <title>Genomic Encyclopedia of Type Strains, Phase IV (KMG-IV): sequencing the most valuable type-strain genomes for metagenomic binning, comparative biology and taxonomic classification.</title>
        <authorList>
            <person name="Goeker M."/>
        </authorList>
    </citation>
    <scope>NUCLEOTIDE SEQUENCE [LARGE SCALE GENOMIC DNA]</scope>
    <source>
        <strain evidence="1 2">DSM 101806</strain>
    </source>
</reference>
<dbReference type="EMBL" id="JACIEH010000002">
    <property type="protein sequence ID" value="MBB4098617.1"/>
    <property type="molecule type" value="Genomic_DNA"/>
</dbReference>
<gene>
    <name evidence="1" type="ORF">GGR46_002181</name>
</gene>
<comment type="caution">
    <text evidence="1">The sequence shown here is derived from an EMBL/GenBank/DDBJ whole genome shotgun (WGS) entry which is preliminary data.</text>
</comment>
<proteinExistence type="predicted"/>
<organism evidence="1 2">
    <name type="scientific">Sphingomonas kyeonggiensis</name>
    <dbReference type="NCBI Taxonomy" id="1268553"/>
    <lineage>
        <taxon>Bacteria</taxon>
        <taxon>Pseudomonadati</taxon>
        <taxon>Pseudomonadota</taxon>
        <taxon>Alphaproteobacteria</taxon>
        <taxon>Sphingomonadales</taxon>
        <taxon>Sphingomonadaceae</taxon>
        <taxon>Sphingomonas</taxon>
    </lineage>
</organism>
<dbReference type="Proteomes" id="UP000557392">
    <property type="component" value="Unassembled WGS sequence"/>
</dbReference>
<protein>
    <submittedName>
        <fullName evidence="1">Uncharacterized protein</fullName>
    </submittedName>
</protein>
<evidence type="ECO:0000313" key="2">
    <source>
        <dbReference type="Proteomes" id="UP000557392"/>
    </source>
</evidence>